<dbReference type="Pfam" id="PF01594">
    <property type="entry name" value="AI-2E_transport"/>
    <property type="match status" value="1"/>
</dbReference>
<evidence type="ECO:0000256" key="2">
    <source>
        <dbReference type="ARBA" id="ARBA00009773"/>
    </source>
</evidence>
<keyword evidence="11" id="KW-1185">Reference proteome</keyword>
<evidence type="ECO:0000256" key="4">
    <source>
        <dbReference type="ARBA" id="ARBA00022475"/>
    </source>
</evidence>
<keyword evidence="5 9" id="KW-0812">Transmembrane</keyword>
<keyword evidence="3" id="KW-0813">Transport</keyword>
<name>A0A1N6IBM7_9MICO</name>
<feature type="transmembrane region" description="Helical" evidence="9">
    <location>
        <begin position="228"/>
        <end position="251"/>
    </location>
</feature>
<evidence type="ECO:0000313" key="10">
    <source>
        <dbReference type="EMBL" id="SIO29369.1"/>
    </source>
</evidence>
<dbReference type="GO" id="GO:0055085">
    <property type="term" value="P:transmembrane transport"/>
    <property type="evidence" value="ECO:0007669"/>
    <property type="project" value="TreeGrafter"/>
</dbReference>
<evidence type="ECO:0000256" key="3">
    <source>
        <dbReference type="ARBA" id="ARBA00022448"/>
    </source>
</evidence>
<feature type="transmembrane region" description="Helical" evidence="9">
    <location>
        <begin position="55"/>
        <end position="73"/>
    </location>
</feature>
<evidence type="ECO:0000256" key="5">
    <source>
        <dbReference type="ARBA" id="ARBA00022692"/>
    </source>
</evidence>
<proteinExistence type="inferred from homology"/>
<keyword evidence="7 9" id="KW-0472">Membrane</keyword>
<evidence type="ECO:0000256" key="7">
    <source>
        <dbReference type="ARBA" id="ARBA00023136"/>
    </source>
</evidence>
<evidence type="ECO:0000256" key="6">
    <source>
        <dbReference type="ARBA" id="ARBA00022989"/>
    </source>
</evidence>
<comment type="subcellular location">
    <subcellularLocation>
        <location evidence="1">Cell membrane</location>
        <topology evidence="1">Multi-pass membrane protein</topology>
    </subcellularLocation>
</comment>
<dbReference type="PANTHER" id="PTHR21716:SF53">
    <property type="entry name" value="PERMEASE PERM-RELATED"/>
    <property type="match status" value="1"/>
</dbReference>
<keyword evidence="4" id="KW-1003">Cell membrane</keyword>
<organism evidence="10 11">
    <name type="scientific">Agromyces cerinus subsp. cerinus</name>
    <dbReference type="NCBI Taxonomy" id="232089"/>
    <lineage>
        <taxon>Bacteria</taxon>
        <taxon>Bacillati</taxon>
        <taxon>Actinomycetota</taxon>
        <taxon>Actinomycetes</taxon>
        <taxon>Micrococcales</taxon>
        <taxon>Microbacteriaceae</taxon>
        <taxon>Agromyces</taxon>
    </lineage>
</organism>
<evidence type="ECO:0000256" key="9">
    <source>
        <dbReference type="SAM" id="Phobius"/>
    </source>
</evidence>
<protein>
    <submittedName>
        <fullName evidence="10">Predicted PurR-regulated permease PerM</fullName>
    </submittedName>
</protein>
<dbReference type="GO" id="GO:0005886">
    <property type="term" value="C:plasma membrane"/>
    <property type="evidence" value="ECO:0007669"/>
    <property type="project" value="UniProtKB-SubCell"/>
</dbReference>
<evidence type="ECO:0000313" key="11">
    <source>
        <dbReference type="Proteomes" id="UP000184699"/>
    </source>
</evidence>
<sequence length="371" mass="39257">MTDQDTDTITPENVQEAPRTTSTTLKRPFASGFILTLGGLVAIAAGTAFSHLSTVLISVAFALFAALGLDPVVRWLEQRDVRRPWGIVIVYVSFAMIVVGVLLLIVPTVVSQVSQIIADLPKLVQAFEKSEVYAWLDDVFGAEASSLMHQVTSFLTQPTHIATIGQGVFRVGMTIVSTLSGVIIVLVLSLYFLASLPAIKVGFNRLAPAHSRARLASMTEQITDSVGGYLMGMVALAFCNAVVALVLHLALQLPFPMLMAVVAFCVTLIPLVGSVIYCGLATALALFSGWLPALVFAAIYLAYMQVEAYVLTPKVMNRAISVPGALVVIGALVGGTLLGLLGALIAIPVTASILLIVKQVVVPKQDAKLTA</sequence>
<feature type="region of interest" description="Disordered" evidence="8">
    <location>
        <begin position="1"/>
        <end position="21"/>
    </location>
</feature>
<evidence type="ECO:0000256" key="8">
    <source>
        <dbReference type="SAM" id="MobiDB-lite"/>
    </source>
</evidence>
<accession>A0A1N6IBM7</accession>
<dbReference type="PANTHER" id="PTHR21716">
    <property type="entry name" value="TRANSMEMBRANE PROTEIN"/>
    <property type="match status" value="1"/>
</dbReference>
<reference evidence="11" key="1">
    <citation type="submission" date="2016-11" db="EMBL/GenBank/DDBJ databases">
        <authorList>
            <person name="Varghese N."/>
            <person name="Submissions S."/>
        </authorList>
    </citation>
    <scope>NUCLEOTIDE SEQUENCE [LARGE SCALE GENOMIC DNA]</scope>
    <source>
        <strain evidence="11">DSM 8595</strain>
    </source>
</reference>
<dbReference type="STRING" id="232089.SAMN05443544_3867"/>
<gene>
    <name evidence="10" type="ORF">SAMN05443544_3867</name>
</gene>
<evidence type="ECO:0000256" key="1">
    <source>
        <dbReference type="ARBA" id="ARBA00004651"/>
    </source>
</evidence>
<keyword evidence="6 9" id="KW-1133">Transmembrane helix</keyword>
<dbReference type="EMBL" id="FSRJ01000006">
    <property type="protein sequence ID" value="SIO29369.1"/>
    <property type="molecule type" value="Genomic_DNA"/>
</dbReference>
<feature type="transmembrane region" description="Helical" evidence="9">
    <location>
        <begin position="175"/>
        <end position="196"/>
    </location>
</feature>
<dbReference type="RefSeq" id="WP_234980926.1">
    <property type="nucleotide sequence ID" value="NZ_FSRJ01000006.1"/>
</dbReference>
<feature type="compositionally biased region" description="Polar residues" evidence="8">
    <location>
        <begin position="7"/>
        <end position="21"/>
    </location>
</feature>
<dbReference type="InterPro" id="IPR002549">
    <property type="entry name" value="AI-2E-like"/>
</dbReference>
<feature type="transmembrane region" description="Helical" evidence="9">
    <location>
        <begin position="85"/>
        <end position="106"/>
    </location>
</feature>
<feature type="transmembrane region" description="Helical" evidence="9">
    <location>
        <begin position="257"/>
        <end position="277"/>
    </location>
</feature>
<feature type="transmembrane region" description="Helical" evidence="9">
    <location>
        <begin position="29"/>
        <end position="49"/>
    </location>
</feature>
<comment type="similarity">
    <text evidence="2">Belongs to the autoinducer-2 exporter (AI-2E) (TC 2.A.86) family.</text>
</comment>
<dbReference type="AlphaFoldDB" id="A0A1N6IBM7"/>
<feature type="transmembrane region" description="Helical" evidence="9">
    <location>
        <begin position="284"/>
        <end position="304"/>
    </location>
</feature>
<feature type="transmembrane region" description="Helical" evidence="9">
    <location>
        <begin position="324"/>
        <end position="357"/>
    </location>
</feature>
<dbReference type="Proteomes" id="UP000184699">
    <property type="component" value="Unassembled WGS sequence"/>
</dbReference>